<evidence type="ECO:0000259" key="2">
    <source>
        <dbReference type="Pfam" id="PF13449"/>
    </source>
</evidence>
<dbReference type="PANTHER" id="PTHR37957">
    <property type="entry name" value="BLR7070 PROTEIN"/>
    <property type="match status" value="1"/>
</dbReference>
<dbReference type="InterPro" id="IPR011041">
    <property type="entry name" value="Quinoprot_gluc/sorb_DH_b-prop"/>
</dbReference>
<name>A0ABQ3J8Q3_9PSEU</name>
<feature type="signal peptide" evidence="1">
    <location>
        <begin position="1"/>
        <end position="23"/>
    </location>
</feature>
<dbReference type="RefSeq" id="WP_191247125.1">
    <property type="nucleotide sequence ID" value="NZ_BNAU01000006.1"/>
</dbReference>
<dbReference type="SUPFAM" id="SSF50952">
    <property type="entry name" value="Soluble quinoprotein glucose dehydrogenase"/>
    <property type="match status" value="1"/>
</dbReference>
<comment type="caution">
    <text evidence="3">The sequence shown here is derived from an EMBL/GenBank/DDBJ whole genome shotgun (WGS) entry which is preliminary data.</text>
</comment>
<dbReference type="EMBL" id="BNAU01000006">
    <property type="protein sequence ID" value="GHF10919.1"/>
    <property type="molecule type" value="Genomic_DNA"/>
</dbReference>
<dbReference type="InterPro" id="IPR027372">
    <property type="entry name" value="Phytase-like_dom"/>
</dbReference>
<protein>
    <submittedName>
        <fullName evidence="3">3-phytase</fullName>
    </submittedName>
</protein>
<dbReference type="PANTHER" id="PTHR37957:SF1">
    <property type="entry name" value="PHYTASE-LIKE DOMAIN-CONTAINING PROTEIN"/>
    <property type="match status" value="1"/>
</dbReference>
<sequence>MSKRLLTGAIAGCLLLTAVPAEAAPSPVRFLGEQHVPHALAFDGTTVGGLSSIDYDPRTGQYVFLSDDRSALQPARFYTARFDVTASGVGPVTVTATHPLRRADGTTYPAQSVDPEELRADPWTGDYFWSQEGDRTATVLADPSIRVAQPDGDYVRDLPIPDNERMLPDSGPRQNLVLEGLTFAAGGTLVVSALEGPLLQDGPVPTAEQGALSRITVQTRGGTVLAQYAYPQEPVFAPGAGGSTGVSSILAADPLDPSRYLVMERAFVSGVGNKVRIYEIDTRGATNVLHTASLQGAKVQPVRKKLLLDLSDHPLSKVDNVEGMTWGPRLPSGERTLVLVSDDNFSANQITQVIAFAVRR</sequence>
<keyword evidence="4" id="KW-1185">Reference proteome</keyword>
<dbReference type="Proteomes" id="UP000605897">
    <property type="component" value="Unassembled WGS sequence"/>
</dbReference>
<dbReference type="Pfam" id="PF13449">
    <property type="entry name" value="Phytase-like"/>
    <property type="match status" value="1"/>
</dbReference>
<keyword evidence="1" id="KW-0732">Signal</keyword>
<reference evidence="4" key="1">
    <citation type="journal article" date="2019" name="Int. J. Syst. Evol. Microbiol.">
        <title>The Global Catalogue of Microorganisms (GCM) 10K type strain sequencing project: providing services to taxonomists for standard genome sequencing and annotation.</title>
        <authorList>
            <consortium name="The Broad Institute Genomics Platform"/>
            <consortium name="The Broad Institute Genome Sequencing Center for Infectious Disease"/>
            <person name="Wu L."/>
            <person name="Ma J."/>
        </authorList>
    </citation>
    <scope>NUCLEOTIDE SEQUENCE [LARGE SCALE GENOMIC DNA]</scope>
    <source>
        <strain evidence="4">CGMCC 4.7677</strain>
    </source>
</reference>
<gene>
    <name evidence="3" type="ORF">GCM10017786_50740</name>
</gene>
<evidence type="ECO:0000313" key="3">
    <source>
        <dbReference type="EMBL" id="GHF10919.1"/>
    </source>
</evidence>
<feature type="chain" id="PRO_5046182168" evidence="1">
    <location>
        <begin position="24"/>
        <end position="360"/>
    </location>
</feature>
<proteinExistence type="predicted"/>
<feature type="domain" description="Phytase-like" evidence="2">
    <location>
        <begin position="45"/>
        <end position="345"/>
    </location>
</feature>
<evidence type="ECO:0000256" key="1">
    <source>
        <dbReference type="SAM" id="SignalP"/>
    </source>
</evidence>
<organism evidence="3 4">
    <name type="scientific">Amycolatopsis deserti</name>
    <dbReference type="NCBI Taxonomy" id="185696"/>
    <lineage>
        <taxon>Bacteria</taxon>
        <taxon>Bacillati</taxon>
        <taxon>Actinomycetota</taxon>
        <taxon>Actinomycetes</taxon>
        <taxon>Pseudonocardiales</taxon>
        <taxon>Pseudonocardiaceae</taxon>
        <taxon>Amycolatopsis</taxon>
    </lineage>
</organism>
<evidence type="ECO:0000313" key="4">
    <source>
        <dbReference type="Proteomes" id="UP000605897"/>
    </source>
</evidence>
<accession>A0ABQ3J8Q3</accession>